<dbReference type="EMBL" id="RBWU01000006">
    <property type="protein sequence ID" value="RKS71108.1"/>
    <property type="molecule type" value="Genomic_DNA"/>
</dbReference>
<protein>
    <submittedName>
        <fullName evidence="3">Uncharacterized protein</fullName>
    </submittedName>
</protein>
<feature type="region of interest" description="Disordered" evidence="1">
    <location>
        <begin position="171"/>
        <end position="192"/>
    </location>
</feature>
<keyword evidence="2" id="KW-0472">Membrane</keyword>
<gene>
    <name evidence="3" type="ORF">BZB76_5594</name>
</gene>
<keyword evidence="4" id="KW-1185">Reference proteome</keyword>
<dbReference type="Proteomes" id="UP000274601">
    <property type="component" value="Unassembled WGS sequence"/>
</dbReference>
<keyword evidence="2" id="KW-0812">Transmembrane</keyword>
<feature type="transmembrane region" description="Helical" evidence="2">
    <location>
        <begin position="29"/>
        <end position="48"/>
    </location>
</feature>
<evidence type="ECO:0000256" key="2">
    <source>
        <dbReference type="SAM" id="Phobius"/>
    </source>
</evidence>
<dbReference type="AlphaFoldDB" id="A0A495QGY6"/>
<evidence type="ECO:0000313" key="4">
    <source>
        <dbReference type="Proteomes" id="UP000274601"/>
    </source>
</evidence>
<proteinExistence type="predicted"/>
<accession>A0A495QGY6</accession>
<evidence type="ECO:0000313" key="3">
    <source>
        <dbReference type="EMBL" id="RKS71108.1"/>
    </source>
</evidence>
<comment type="caution">
    <text evidence="3">The sequence shown here is derived from an EMBL/GenBank/DDBJ whole genome shotgun (WGS) entry which is preliminary data.</text>
</comment>
<reference evidence="3 4" key="1">
    <citation type="submission" date="2018-10" db="EMBL/GenBank/DDBJ databases">
        <title>Genomic Encyclopedia of Archaeal and Bacterial Type Strains, Phase II (KMG-II): from individual species to whole genera.</title>
        <authorList>
            <person name="Goeker M."/>
        </authorList>
    </citation>
    <scope>NUCLEOTIDE SEQUENCE [LARGE SCALE GENOMIC DNA]</scope>
    <source>
        <strain evidence="3 4">DSM 43383</strain>
    </source>
</reference>
<keyword evidence="2" id="KW-1133">Transmembrane helix</keyword>
<feature type="compositionally biased region" description="Basic and acidic residues" evidence="1">
    <location>
        <begin position="174"/>
        <end position="192"/>
    </location>
</feature>
<organism evidence="3 4">
    <name type="scientific">Actinomadura pelletieri DSM 43383</name>
    <dbReference type="NCBI Taxonomy" id="1120940"/>
    <lineage>
        <taxon>Bacteria</taxon>
        <taxon>Bacillati</taxon>
        <taxon>Actinomycetota</taxon>
        <taxon>Actinomycetes</taxon>
        <taxon>Streptosporangiales</taxon>
        <taxon>Thermomonosporaceae</taxon>
        <taxon>Actinomadura</taxon>
    </lineage>
</organism>
<name>A0A495QGY6_9ACTN</name>
<evidence type="ECO:0000256" key="1">
    <source>
        <dbReference type="SAM" id="MobiDB-lite"/>
    </source>
</evidence>
<sequence length="192" mass="20742">MTAAETRPQPIVQVDAEDERGMRPLDRRIVQAIVLVCAVSTFLAVQWLDATNNVRKNLEPPEKVSKVGPGQIGELVGAQWKVMERAEGRPLGGGSNDVTELRLAVVVRPGDAASAKAVGSYGLVYRFVDDDGREWSAMGSQVGQARPGVASRVTVKGTVPRTMAGSLELVIRAPKTERKGQGDPRPSLRFER</sequence>